<organism evidence="1 2">
    <name type="scientific">Trichonephila clavata</name>
    <name type="common">Joro spider</name>
    <name type="synonym">Nephila clavata</name>
    <dbReference type="NCBI Taxonomy" id="2740835"/>
    <lineage>
        <taxon>Eukaryota</taxon>
        <taxon>Metazoa</taxon>
        <taxon>Ecdysozoa</taxon>
        <taxon>Arthropoda</taxon>
        <taxon>Chelicerata</taxon>
        <taxon>Arachnida</taxon>
        <taxon>Araneae</taxon>
        <taxon>Araneomorphae</taxon>
        <taxon>Entelegynae</taxon>
        <taxon>Araneoidea</taxon>
        <taxon>Nephilidae</taxon>
        <taxon>Trichonephila</taxon>
    </lineage>
</organism>
<evidence type="ECO:0000313" key="2">
    <source>
        <dbReference type="Proteomes" id="UP000887116"/>
    </source>
</evidence>
<gene>
    <name evidence="1" type="ORF">TNCT_140101</name>
</gene>
<name>A0A8X6H7G2_TRICU</name>
<reference evidence="1" key="1">
    <citation type="submission" date="2020-07" db="EMBL/GenBank/DDBJ databases">
        <title>Multicomponent nature underlies the extraordinary mechanical properties of spider dragline silk.</title>
        <authorList>
            <person name="Kono N."/>
            <person name="Nakamura H."/>
            <person name="Mori M."/>
            <person name="Yoshida Y."/>
            <person name="Ohtoshi R."/>
            <person name="Malay A.D."/>
            <person name="Moran D.A.P."/>
            <person name="Tomita M."/>
            <person name="Numata K."/>
            <person name="Arakawa K."/>
        </authorList>
    </citation>
    <scope>NUCLEOTIDE SEQUENCE</scope>
</reference>
<dbReference type="AlphaFoldDB" id="A0A8X6H7G2"/>
<keyword evidence="2" id="KW-1185">Reference proteome</keyword>
<comment type="caution">
    <text evidence="1">The sequence shown here is derived from an EMBL/GenBank/DDBJ whole genome shotgun (WGS) entry which is preliminary data.</text>
</comment>
<evidence type="ECO:0000313" key="1">
    <source>
        <dbReference type="EMBL" id="GFR18407.1"/>
    </source>
</evidence>
<proteinExistence type="predicted"/>
<protein>
    <submittedName>
        <fullName evidence="1">Uncharacterized protein</fullName>
    </submittedName>
</protein>
<accession>A0A8X6H7G2</accession>
<dbReference type="EMBL" id="BMAO01017783">
    <property type="protein sequence ID" value="GFR18407.1"/>
    <property type="molecule type" value="Genomic_DNA"/>
</dbReference>
<dbReference type="Proteomes" id="UP000887116">
    <property type="component" value="Unassembled WGS sequence"/>
</dbReference>
<sequence>MTKMGSFHEFSKVTKRAYRLYKTTNSVKDAHPDNHGLLIAERQMQYVMLTALAGLRAVVDTRTGQAAIDSCPNAPADARLLGPAFGQFGAATHAAPILASPTNTWRLLTQHPGDSSVYRGHEYLIKSCSSENYL</sequence>